<dbReference type="OrthoDB" id="647at2759"/>
<evidence type="ECO:0000313" key="7">
    <source>
        <dbReference type="EMBL" id="CAF1477001.1"/>
    </source>
</evidence>
<dbReference type="InterPro" id="IPR050108">
    <property type="entry name" value="CDK"/>
</dbReference>
<dbReference type="Gene3D" id="1.10.510.10">
    <property type="entry name" value="Transferase(Phosphotransferase) domain 1"/>
    <property type="match status" value="1"/>
</dbReference>
<evidence type="ECO:0000259" key="6">
    <source>
        <dbReference type="PROSITE" id="PS50011"/>
    </source>
</evidence>
<comment type="caution">
    <text evidence="8">The sequence shown here is derived from an EMBL/GenBank/DDBJ whole genome shotgun (WGS) entry which is preliminary data.</text>
</comment>
<evidence type="ECO:0000256" key="2">
    <source>
        <dbReference type="ARBA" id="ARBA00022679"/>
    </source>
</evidence>
<keyword evidence="5" id="KW-0067">ATP-binding</keyword>
<dbReference type="SUPFAM" id="SSF56112">
    <property type="entry name" value="Protein kinase-like (PK-like)"/>
    <property type="match status" value="1"/>
</dbReference>
<dbReference type="PANTHER" id="PTHR24056">
    <property type="entry name" value="CELL DIVISION PROTEIN KINASE"/>
    <property type="match status" value="1"/>
</dbReference>
<dbReference type="InterPro" id="IPR011009">
    <property type="entry name" value="Kinase-like_dom_sf"/>
</dbReference>
<evidence type="ECO:0000256" key="5">
    <source>
        <dbReference type="ARBA" id="ARBA00022840"/>
    </source>
</evidence>
<keyword evidence="3" id="KW-0547">Nucleotide-binding</keyword>
<evidence type="ECO:0000256" key="3">
    <source>
        <dbReference type="ARBA" id="ARBA00022741"/>
    </source>
</evidence>
<evidence type="ECO:0000256" key="1">
    <source>
        <dbReference type="ARBA" id="ARBA00022527"/>
    </source>
</evidence>
<sequence length="128" mass="15110">MLEIHMQEEKNELPATAVREITVLKSIQHENIIKLNHVAFEPSYTSRCNHLYLYLEIFPIDLKRYMNALRSNERLSPRLVKLIKIDYLRLADFGLARQCHMTERTLTHEVVTLWYCPPELLLNAPTYG</sequence>
<organism evidence="8 9">
    <name type="scientific">Rotaria sordida</name>
    <dbReference type="NCBI Taxonomy" id="392033"/>
    <lineage>
        <taxon>Eukaryota</taxon>
        <taxon>Metazoa</taxon>
        <taxon>Spiralia</taxon>
        <taxon>Gnathifera</taxon>
        <taxon>Rotifera</taxon>
        <taxon>Eurotatoria</taxon>
        <taxon>Bdelloidea</taxon>
        <taxon>Philodinida</taxon>
        <taxon>Philodinidae</taxon>
        <taxon>Rotaria</taxon>
    </lineage>
</organism>
<dbReference type="Gene3D" id="3.30.200.20">
    <property type="entry name" value="Phosphorylase Kinase, domain 1"/>
    <property type="match status" value="1"/>
</dbReference>
<dbReference type="GO" id="GO:0005524">
    <property type="term" value="F:ATP binding"/>
    <property type="evidence" value="ECO:0007669"/>
    <property type="project" value="UniProtKB-KW"/>
</dbReference>
<name>A0A820AYZ4_9BILA</name>
<dbReference type="AlphaFoldDB" id="A0A820AYZ4"/>
<dbReference type="GO" id="GO:0005634">
    <property type="term" value="C:nucleus"/>
    <property type="evidence" value="ECO:0007669"/>
    <property type="project" value="TreeGrafter"/>
</dbReference>
<dbReference type="Proteomes" id="UP000663882">
    <property type="component" value="Unassembled WGS sequence"/>
</dbReference>
<reference evidence="8" key="1">
    <citation type="submission" date="2021-02" db="EMBL/GenBank/DDBJ databases">
        <authorList>
            <person name="Nowell W R."/>
        </authorList>
    </citation>
    <scope>NUCLEOTIDE SEQUENCE</scope>
</reference>
<dbReference type="GO" id="GO:0004674">
    <property type="term" value="F:protein serine/threonine kinase activity"/>
    <property type="evidence" value="ECO:0007669"/>
    <property type="project" value="UniProtKB-KW"/>
</dbReference>
<protein>
    <recommendedName>
        <fullName evidence="6">Protein kinase domain-containing protein</fullName>
    </recommendedName>
</protein>
<evidence type="ECO:0000313" key="8">
    <source>
        <dbReference type="EMBL" id="CAF4194756.1"/>
    </source>
</evidence>
<dbReference type="EMBL" id="CAJNOO010008023">
    <property type="protein sequence ID" value="CAF1477001.1"/>
    <property type="molecule type" value="Genomic_DNA"/>
</dbReference>
<dbReference type="InterPro" id="IPR000719">
    <property type="entry name" value="Prot_kinase_dom"/>
</dbReference>
<evidence type="ECO:0000313" key="9">
    <source>
        <dbReference type="Proteomes" id="UP000663836"/>
    </source>
</evidence>
<dbReference type="PROSITE" id="PS50011">
    <property type="entry name" value="PROTEIN_KINASE_DOM"/>
    <property type="match status" value="1"/>
</dbReference>
<keyword evidence="2" id="KW-0808">Transferase</keyword>
<dbReference type="EMBL" id="CAJOBD010013868">
    <property type="protein sequence ID" value="CAF4194756.1"/>
    <property type="molecule type" value="Genomic_DNA"/>
</dbReference>
<proteinExistence type="predicted"/>
<keyword evidence="4" id="KW-0418">Kinase</keyword>
<accession>A0A820AYZ4</accession>
<gene>
    <name evidence="8" type="ORF">JBS370_LOCUS36213</name>
    <name evidence="7" type="ORF">RFH988_LOCUS37814</name>
</gene>
<dbReference type="Proteomes" id="UP000663836">
    <property type="component" value="Unassembled WGS sequence"/>
</dbReference>
<feature type="domain" description="Protein kinase" evidence="6">
    <location>
        <begin position="1"/>
        <end position="128"/>
    </location>
</feature>
<keyword evidence="1" id="KW-0723">Serine/threonine-protein kinase</keyword>
<evidence type="ECO:0000256" key="4">
    <source>
        <dbReference type="ARBA" id="ARBA00022777"/>
    </source>
</evidence>